<dbReference type="Proteomes" id="UP001195483">
    <property type="component" value="Unassembled WGS sequence"/>
</dbReference>
<dbReference type="InterPro" id="IPR001978">
    <property type="entry name" value="Troponin"/>
</dbReference>
<feature type="compositionally biased region" description="Basic and acidic residues" evidence="2">
    <location>
        <begin position="1"/>
        <end position="14"/>
    </location>
</feature>
<dbReference type="GO" id="GO:0005861">
    <property type="term" value="C:troponin complex"/>
    <property type="evidence" value="ECO:0007669"/>
    <property type="project" value="InterPro"/>
</dbReference>
<dbReference type="InterPro" id="IPR027707">
    <property type="entry name" value="TNNT"/>
</dbReference>
<proteinExistence type="inferred from homology"/>
<dbReference type="EMBL" id="JAEAOA010001138">
    <property type="protein sequence ID" value="KAK3611619.1"/>
    <property type="molecule type" value="Genomic_DNA"/>
</dbReference>
<comment type="caution">
    <text evidence="3">The sequence shown here is derived from an EMBL/GenBank/DDBJ whole genome shotgun (WGS) entry which is preliminary data.</text>
</comment>
<dbReference type="Pfam" id="PF00992">
    <property type="entry name" value="Troponin"/>
    <property type="match status" value="1"/>
</dbReference>
<dbReference type="InterPro" id="IPR038077">
    <property type="entry name" value="Troponin_sf"/>
</dbReference>
<feature type="compositionally biased region" description="Basic and acidic residues" evidence="2">
    <location>
        <begin position="58"/>
        <end position="135"/>
    </location>
</feature>
<evidence type="ECO:0008006" key="5">
    <source>
        <dbReference type="Google" id="ProtNLM"/>
    </source>
</evidence>
<gene>
    <name evidence="3" type="ORF">CHS0354_018313</name>
</gene>
<accession>A0AAE0TJP0</accession>
<dbReference type="GO" id="GO:0006936">
    <property type="term" value="P:muscle contraction"/>
    <property type="evidence" value="ECO:0007669"/>
    <property type="project" value="TreeGrafter"/>
</dbReference>
<dbReference type="Gene3D" id="1.20.5.350">
    <property type="match status" value="1"/>
</dbReference>
<name>A0AAE0TJP0_9BIVA</name>
<reference evidence="3" key="1">
    <citation type="journal article" date="2021" name="Genome Biol. Evol.">
        <title>A High-Quality Reference Genome for a Parasitic Bivalve with Doubly Uniparental Inheritance (Bivalvia: Unionida).</title>
        <authorList>
            <person name="Smith C.H."/>
        </authorList>
    </citation>
    <scope>NUCLEOTIDE SEQUENCE</scope>
    <source>
        <strain evidence="3">CHS0354</strain>
    </source>
</reference>
<feature type="region of interest" description="Disordered" evidence="2">
    <location>
        <begin position="1"/>
        <end position="169"/>
    </location>
</feature>
<dbReference type="PANTHER" id="PTHR11521">
    <property type="entry name" value="TROPONIN T"/>
    <property type="match status" value="1"/>
</dbReference>
<reference evidence="3" key="2">
    <citation type="journal article" date="2021" name="Genome Biol. Evol.">
        <title>Developing a high-quality reference genome for a parasitic bivalve with doubly uniparental inheritance (Bivalvia: Unionida).</title>
        <authorList>
            <person name="Smith C.H."/>
        </authorList>
    </citation>
    <scope>NUCLEOTIDE SEQUENCE</scope>
    <source>
        <strain evidence="3">CHS0354</strain>
        <tissue evidence="3">Mantle</tissue>
    </source>
</reference>
<comment type="similarity">
    <text evidence="1">Belongs to the troponin T family.</text>
</comment>
<evidence type="ECO:0000313" key="3">
    <source>
        <dbReference type="EMBL" id="KAK3611619.1"/>
    </source>
</evidence>
<feature type="compositionally biased region" description="Basic and acidic residues" evidence="2">
    <location>
        <begin position="22"/>
        <end position="49"/>
    </location>
</feature>
<evidence type="ECO:0000256" key="2">
    <source>
        <dbReference type="SAM" id="MobiDB-lite"/>
    </source>
</evidence>
<protein>
    <recommendedName>
        <fullName evidence="5">Troponin T</fullName>
    </recommendedName>
</protein>
<keyword evidence="4" id="KW-1185">Reference proteome</keyword>
<evidence type="ECO:0000256" key="1">
    <source>
        <dbReference type="ARBA" id="ARBA00008330"/>
    </source>
</evidence>
<dbReference type="PANTHER" id="PTHR11521:SF1">
    <property type="entry name" value="TROPONIN T, SKELETAL MUSCLE"/>
    <property type="match status" value="1"/>
</dbReference>
<dbReference type="GO" id="GO:0045214">
    <property type="term" value="P:sarcomere organization"/>
    <property type="evidence" value="ECO:0007669"/>
    <property type="project" value="TreeGrafter"/>
</dbReference>
<feature type="compositionally biased region" description="Basic and acidic residues" evidence="2">
    <location>
        <begin position="159"/>
        <end position="169"/>
    </location>
</feature>
<evidence type="ECO:0000313" key="4">
    <source>
        <dbReference type="Proteomes" id="UP001195483"/>
    </source>
</evidence>
<dbReference type="AlphaFoldDB" id="A0AAE0TJP0"/>
<dbReference type="GO" id="GO:0006937">
    <property type="term" value="P:regulation of muscle contraction"/>
    <property type="evidence" value="ECO:0007669"/>
    <property type="project" value="InterPro"/>
</dbReference>
<sequence length="319" mass="37760">MSDTEGASHTEESKQGGGYVPHKVEIPHGGDENEARRAMEEARKRKEQQAAEAIAEYEEARRAEKEKENSDIEQLRQKREQRRQGRVDDERRLQGQRAQEDARRKAEEEERKKKKQEEEERRKSERERKRQEAMKRMGPKKPNYVITKKEDGEEVEEEEPKKEVKSKEQLEQEKRAILAQRIHPLELDSLDSTKLHEKAKSLHEHIRNLVSQQYDLQQTFQRLQYDMIEMAERARQMAKSRRALASAQVDESFDRLADKYTGAPPKIRLCSKYERQTDSRSFGERLGMYEEKSKNQPSVRRVHPIALPMPMEDEDDFLY</sequence>
<dbReference type="SUPFAM" id="SSF90250">
    <property type="entry name" value="Troponin coil-coiled subunits"/>
    <property type="match status" value="1"/>
</dbReference>
<dbReference type="GO" id="GO:0005523">
    <property type="term" value="F:tropomyosin binding"/>
    <property type="evidence" value="ECO:0007669"/>
    <property type="project" value="TreeGrafter"/>
</dbReference>
<organism evidence="3 4">
    <name type="scientific">Potamilus streckersoni</name>
    <dbReference type="NCBI Taxonomy" id="2493646"/>
    <lineage>
        <taxon>Eukaryota</taxon>
        <taxon>Metazoa</taxon>
        <taxon>Spiralia</taxon>
        <taxon>Lophotrochozoa</taxon>
        <taxon>Mollusca</taxon>
        <taxon>Bivalvia</taxon>
        <taxon>Autobranchia</taxon>
        <taxon>Heteroconchia</taxon>
        <taxon>Palaeoheterodonta</taxon>
        <taxon>Unionida</taxon>
        <taxon>Unionoidea</taxon>
        <taxon>Unionidae</taxon>
        <taxon>Ambleminae</taxon>
        <taxon>Lampsilini</taxon>
        <taxon>Potamilus</taxon>
    </lineage>
</organism>
<reference evidence="3" key="3">
    <citation type="submission" date="2023-05" db="EMBL/GenBank/DDBJ databases">
        <authorList>
            <person name="Smith C.H."/>
        </authorList>
    </citation>
    <scope>NUCLEOTIDE SEQUENCE</scope>
    <source>
        <strain evidence="3">CHS0354</strain>
        <tissue evidence="3">Mantle</tissue>
    </source>
</reference>